<evidence type="ECO:0000313" key="3">
    <source>
        <dbReference type="Proteomes" id="UP001306119"/>
    </source>
</evidence>
<name>A0ABU6L1M8_9GAMM</name>
<proteinExistence type="predicted"/>
<comment type="caution">
    <text evidence="2">The sequence shown here is derived from an EMBL/GenBank/DDBJ whole genome shotgun (WGS) entry which is preliminary data.</text>
</comment>
<protein>
    <submittedName>
        <fullName evidence="2">Uncharacterized protein</fullName>
    </submittedName>
</protein>
<sequence length="236" mass="25691">MGWLSSSFSAACSVVTSVCSAAVSVCSSIGRSIGNIASNIAPKLMMIVGPTSKLNTLLAVADAVIQMYSILKPDEKIQDIGDKAIQASEEGISMDKFDDFDEYMASLRNFEIDPERSEKIDELTKQLAGIAVVTQGLADKLNIDGATLGNVWTLPALNPQVFTPERIKAILDNTSNITNVVRYFEKDLTPQIARSTEKELVAAEKQLSPEKLDVDIYKLLDTTRADVAKKSEQMLN</sequence>
<gene>
    <name evidence="2" type="ORF">VXS06_01155</name>
</gene>
<evidence type="ECO:0000256" key="1">
    <source>
        <dbReference type="SAM" id="SignalP"/>
    </source>
</evidence>
<keyword evidence="3" id="KW-1185">Reference proteome</keyword>
<evidence type="ECO:0000313" key="2">
    <source>
        <dbReference type="EMBL" id="MEC6830370.1"/>
    </source>
</evidence>
<dbReference type="Proteomes" id="UP001306119">
    <property type="component" value="Unassembled WGS sequence"/>
</dbReference>
<feature type="chain" id="PRO_5046512258" evidence="1">
    <location>
        <begin position="22"/>
        <end position="236"/>
    </location>
</feature>
<dbReference type="RefSeq" id="WP_327773822.1">
    <property type="nucleotide sequence ID" value="NZ_JAYXUG010000001.1"/>
</dbReference>
<accession>A0ABU6L1M8</accession>
<feature type="signal peptide" evidence="1">
    <location>
        <begin position="1"/>
        <end position="21"/>
    </location>
</feature>
<organism evidence="2 3">
    <name type="scientific">Photobacterium toruni</name>
    <dbReference type="NCBI Taxonomy" id="1935446"/>
    <lineage>
        <taxon>Bacteria</taxon>
        <taxon>Pseudomonadati</taxon>
        <taxon>Pseudomonadota</taxon>
        <taxon>Gammaproteobacteria</taxon>
        <taxon>Vibrionales</taxon>
        <taxon>Vibrionaceae</taxon>
        <taxon>Photobacterium</taxon>
    </lineage>
</organism>
<keyword evidence="1" id="KW-0732">Signal</keyword>
<dbReference type="EMBL" id="JAYXUG010000001">
    <property type="protein sequence ID" value="MEC6830370.1"/>
    <property type="molecule type" value="Genomic_DNA"/>
</dbReference>
<reference evidence="2 3" key="1">
    <citation type="submission" date="2024-01" db="EMBL/GenBank/DDBJ databases">
        <title>Active colonisers of the gastrointestinal tract of Atlantic salmon farmed in a warm water region.</title>
        <authorList>
            <person name="Bowman J.P."/>
        </authorList>
    </citation>
    <scope>NUCLEOTIDE SEQUENCE [LARGE SCALE GENOMIC DNA]</scope>
    <source>
        <strain evidence="2 3">S3MW1</strain>
    </source>
</reference>